<sequence length="127" mass="14851">MLKSILFITCLSYSVLGYCQNKSFHSIQEVLDYHTAELRRNNWENLKHIYISTYLDTISTSKDVLLIQNGLDARYIRKKDTNLLIQVTIKTKVDHLELSIANFRVFKKTRRQLNLTNLGNGNVYIVK</sequence>
<gene>
    <name evidence="1" type="ORF">SAMN04488023_12911</name>
</gene>
<proteinExistence type="predicted"/>
<evidence type="ECO:0000313" key="2">
    <source>
        <dbReference type="Proteomes" id="UP000199572"/>
    </source>
</evidence>
<evidence type="ECO:0000313" key="1">
    <source>
        <dbReference type="EMBL" id="SES06448.1"/>
    </source>
</evidence>
<dbReference type="EMBL" id="FOGG01000029">
    <property type="protein sequence ID" value="SES06448.1"/>
    <property type="molecule type" value="Genomic_DNA"/>
</dbReference>
<accession>A0A1H9UB17</accession>
<dbReference type="AlphaFoldDB" id="A0A1H9UB17"/>
<protein>
    <submittedName>
        <fullName evidence="1">Uncharacterized protein</fullName>
    </submittedName>
</protein>
<organism evidence="1 2">
    <name type="scientific">Pedobacter rhizosphaerae</name>
    <dbReference type="NCBI Taxonomy" id="390241"/>
    <lineage>
        <taxon>Bacteria</taxon>
        <taxon>Pseudomonadati</taxon>
        <taxon>Bacteroidota</taxon>
        <taxon>Sphingobacteriia</taxon>
        <taxon>Sphingobacteriales</taxon>
        <taxon>Sphingobacteriaceae</taxon>
        <taxon>Pedobacter</taxon>
    </lineage>
</organism>
<dbReference type="Proteomes" id="UP000199572">
    <property type="component" value="Unassembled WGS sequence"/>
</dbReference>
<name>A0A1H9UB17_9SPHI</name>
<reference evidence="1 2" key="1">
    <citation type="submission" date="2016-10" db="EMBL/GenBank/DDBJ databases">
        <authorList>
            <person name="de Groot N.N."/>
        </authorList>
    </citation>
    <scope>NUCLEOTIDE SEQUENCE [LARGE SCALE GENOMIC DNA]</scope>
    <source>
        <strain evidence="1 2">DSM 18610</strain>
    </source>
</reference>
<keyword evidence="2" id="KW-1185">Reference proteome</keyword>